<dbReference type="AlphaFoldDB" id="A0A9D4RFI5"/>
<accession>A0A9D4RFI5</accession>
<dbReference type="EMBL" id="JAIWYP010000002">
    <property type="protein sequence ID" value="KAH3865603.1"/>
    <property type="molecule type" value="Genomic_DNA"/>
</dbReference>
<reference evidence="1" key="2">
    <citation type="submission" date="2020-11" db="EMBL/GenBank/DDBJ databases">
        <authorList>
            <person name="McCartney M.A."/>
            <person name="Auch B."/>
            <person name="Kono T."/>
            <person name="Mallez S."/>
            <person name="Becker A."/>
            <person name="Gohl D.M."/>
            <person name="Silverstein K.A.T."/>
            <person name="Koren S."/>
            <person name="Bechman K.B."/>
            <person name="Herman A."/>
            <person name="Abrahante J.E."/>
            <person name="Garbe J."/>
        </authorList>
    </citation>
    <scope>NUCLEOTIDE SEQUENCE</scope>
    <source>
        <strain evidence="1">Duluth1</strain>
        <tissue evidence="1">Whole animal</tissue>
    </source>
</reference>
<evidence type="ECO:0000313" key="2">
    <source>
        <dbReference type="Proteomes" id="UP000828390"/>
    </source>
</evidence>
<sequence length="283" mass="32481">MFLTIVQAQYIIWTNLRIKFHEDRKITLASKTRPRYYKFHDDRTVNVASIVKDGPPLGSHPYTSPGGHVFKATKTIFERIQLHDDQKIKVTSRVLTTKYAPSQWWPYIIGMNLLTKFHDDWTINVASRVLTIFYFSNTKPYKEKCPSPRQPCFSSKDIIGTNLLSKFHEDRKIDVASRVLPRKNAPSPGSHVFQQTGIIFVLIQDIIGMNLLTKFHKDQTINVASRVKKAPPLGSHVFSSKHIIDTNLLTKFHEDWTINANVDAAERTLDDARRTKGDHKSSP</sequence>
<organism evidence="1 2">
    <name type="scientific">Dreissena polymorpha</name>
    <name type="common">Zebra mussel</name>
    <name type="synonym">Mytilus polymorpha</name>
    <dbReference type="NCBI Taxonomy" id="45954"/>
    <lineage>
        <taxon>Eukaryota</taxon>
        <taxon>Metazoa</taxon>
        <taxon>Spiralia</taxon>
        <taxon>Lophotrochozoa</taxon>
        <taxon>Mollusca</taxon>
        <taxon>Bivalvia</taxon>
        <taxon>Autobranchia</taxon>
        <taxon>Heteroconchia</taxon>
        <taxon>Euheterodonta</taxon>
        <taxon>Imparidentia</taxon>
        <taxon>Neoheterodontei</taxon>
        <taxon>Myida</taxon>
        <taxon>Dreissenoidea</taxon>
        <taxon>Dreissenidae</taxon>
        <taxon>Dreissena</taxon>
    </lineage>
</organism>
<evidence type="ECO:0000313" key="1">
    <source>
        <dbReference type="EMBL" id="KAH3865603.1"/>
    </source>
</evidence>
<protein>
    <submittedName>
        <fullName evidence="1">Uncharacterized protein</fullName>
    </submittedName>
</protein>
<keyword evidence="2" id="KW-1185">Reference proteome</keyword>
<reference evidence="1" key="1">
    <citation type="journal article" date="2019" name="bioRxiv">
        <title>The Genome of the Zebra Mussel, Dreissena polymorpha: A Resource for Invasive Species Research.</title>
        <authorList>
            <person name="McCartney M.A."/>
            <person name="Auch B."/>
            <person name="Kono T."/>
            <person name="Mallez S."/>
            <person name="Zhang Y."/>
            <person name="Obille A."/>
            <person name="Becker A."/>
            <person name="Abrahante J.E."/>
            <person name="Garbe J."/>
            <person name="Badalamenti J.P."/>
            <person name="Herman A."/>
            <person name="Mangelson H."/>
            <person name="Liachko I."/>
            <person name="Sullivan S."/>
            <person name="Sone E.D."/>
            <person name="Koren S."/>
            <person name="Silverstein K.A.T."/>
            <person name="Beckman K.B."/>
            <person name="Gohl D.M."/>
        </authorList>
    </citation>
    <scope>NUCLEOTIDE SEQUENCE</scope>
    <source>
        <strain evidence="1">Duluth1</strain>
        <tissue evidence="1">Whole animal</tissue>
    </source>
</reference>
<gene>
    <name evidence="1" type="ORF">DPMN_028644</name>
</gene>
<proteinExistence type="predicted"/>
<name>A0A9D4RFI5_DREPO</name>
<dbReference type="Proteomes" id="UP000828390">
    <property type="component" value="Unassembled WGS sequence"/>
</dbReference>
<comment type="caution">
    <text evidence="1">The sequence shown here is derived from an EMBL/GenBank/DDBJ whole genome shotgun (WGS) entry which is preliminary data.</text>
</comment>